<dbReference type="EMBL" id="JAFFZP010000003">
    <property type="protein sequence ID" value="MBN0986309.1"/>
    <property type="molecule type" value="Genomic_DNA"/>
</dbReference>
<sequence length="117" mass="12900">MWVKLKQLIVVLLVLSVQLQPVHVHAVELQTLQSGHSVGQLYHGHGAEDGVHLGYDSSSDDTEYHGHLSECHPGHMLSPVTAGLQPVRKLTQFARWEPLCRLSSVSLAQETPPPRSL</sequence>
<feature type="signal peptide" evidence="1">
    <location>
        <begin position="1"/>
        <end position="26"/>
    </location>
</feature>
<dbReference type="Proteomes" id="UP000760472">
    <property type="component" value="Unassembled WGS sequence"/>
</dbReference>
<feature type="chain" id="PRO_5046543188" description="Secreted protein" evidence="1">
    <location>
        <begin position="27"/>
        <end position="117"/>
    </location>
</feature>
<reference evidence="2 3" key="1">
    <citation type="submission" date="2021-02" db="EMBL/GenBank/DDBJ databases">
        <title>A novel species of genus Amphritea isolated from a fishpond in China.</title>
        <authorList>
            <person name="Lu H."/>
        </authorList>
    </citation>
    <scope>NUCLEOTIDE SEQUENCE [LARGE SCALE GENOMIC DNA]</scope>
    <source>
        <strain evidence="2 3">RP18W</strain>
    </source>
</reference>
<evidence type="ECO:0000256" key="1">
    <source>
        <dbReference type="SAM" id="SignalP"/>
    </source>
</evidence>
<protein>
    <recommendedName>
        <fullName evidence="4">Secreted protein</fullName>
    </recommendedName>
</protein>
<gene>
    <name evidence="2" type="ORF">JW498_02910</name>
</gene>
<name>A0ABS2W3M1_9GAMM</name>
<evidence type="ECO:0000313" key="3">
    <source>
        <dbReference type="Proteomes" id="UP000760472"/>
    </source>
</evidence>
<dbReference type="RefSeq" id="WP_205210491.1">
    <property type="nucleotide sequence ID" value="NZ_JAFFZO010000015.1"/>
</dbReference>
<keyword evidence="1" id="KW-0732">Signal</keyword>
<evidence type="ECO:0008006" key="4">
    <source>
        <dbReference type="Google" id="ProtNLM"/>
    </source>
</evidence>
<accession>A0ABS2W3M1</accession>
<comment type="caution">
    <text evidence="2">The sequence shown here is derived from an EMBL/GenBank/DDBJ whole genome shotgun (WGS) entry which is preliminary data.</text>
</comment>
<evidence type="ECO:0000313" key="2">
    <source>
        <dbReference type="EMBL" id="MBN0986309.1"/>
    </source>
</evidence>
<keyword evidence="3" id="KW-1185">Reference proteome</keyword>
<organism evidence="2 3">
    <name type="scientific">Amphritea pacifica</name>
    <dbReference type="NCBI Taxonomy" id="2811233"/>
    <lineage>
        <taxon>Bacteria</taxon>
        <taxon>Pseudomonadati</taxon>
        <taxon>Pseudomonadota</taxon>
        <taxon>Gammaproteobacteria</taxon>
        <taxon>Oceanospirillales</taxon>
        <taxon>Oceanospirillaceae</taxon>
        <taxon>Amphritea</taxon>
    </lineage>
</organism>
<proteinExistence type="predicted"/>